<organism evidence="4 5">
    <name type="scientific">Amphimedon queenslandica</name>
    <name type="common">Sponge</name>
    <dbReference type="NCBI Taxonomy" id="400682"/>
    <lineage>
        <taxon>Eukaryota</taxon>
        <taxon>Metazoa</taxon>
        <taxon>Porifera</taxon>
        <taxon>Demospongiae</taxon>
        <taxon>Heteroscleromorpha</taxon>
        <taxon>Haplosclerida</taxon>
        <taxon>Niphatidae</taxon>
        <taxon>Amphimedon</taxon>
    </lineage>
</organism>
<dbReference type="EnsemblMetazoa" id="XM_019994218.1">
    <property type="protein sequence ID" value="XP_019849777.1"/>
    <property type="gene ID" value="LOC109580736"/>
</dbReference>
<dbReference type="Gene3D" id="2.120.10.80">
    <property type="entry name" value="Kelch-type beta propeller"/>
    <property type="match status" value="2"/>
</dbReference>
<evidence type="ECO:0000256" key="3">
    <source>
        <dbReference type="SAM" id="Coils"/>
    </source>
</evidence>
<keyword evidence="3" id="KW-0175">Coiled coil</keyword>
<proteinExistence type="predicted"/>
<evidence type="ECO:0000256" key="2">
    <source>
        <dbReference type="ARBA" id="ARBA00022737"/>
    </source>
</evidence>
<feature type="coiled-coil region" evidence="3">
    <location>
        <begin position="388"/>
        <end position="422"/>
    </location>
</feature>
<keyword evidence="1" id="KW-0880">Kelch repeat</keyword>
<evidence type="ECO:0000313" key="4">
    <source>
        <dbReference type="EnsemblMetazoa" id="XP_019849777.1"/>
    </source>
</evidence>
<sequence length="428" mass="48099">MSGQSIYKFKDRAEHSAPVIGGSLYLWAGDQLDLPRVHDSPQKRKLTSTVETFSFSSARWSSHLTRGIPPLGIMGYSCTTFHSNIYYYAGWCGHGHCYHNSLNVLNTLTMSWTQLHPNDESRMKKGYGGMLSLEFEGTDYLFMVGGIGTTPAVKHLQFQYDQFRDGRALTNEQLLYNLSNGQFTVPSVSGQCCPPTSGFTINKINQNKGIMLGGTVTNDGLYTVTNNIYIFNVTHNTIHWESIKGSISGEGLWTKERDGHASAIINGDSTSPTLVVIGGQYKYNQLMTECLLFDNITTGQFSCKKIPLPESVTGRYFHSLTAVTMSPHCVWLVIVGGCKEFEWKGRVEKPIVTYITDTNRLTMIIELVYIEAGSKVDGNKLVIMNEKLEEVLQEKQIITEDNEKLKAKVDDYEVYITEIEEEKKQSYM</sequence>
<dbReference type="RefSeq" id="XP_019849777.1">
    <property type="nucleotide sequence ID" value="XM_019994218.1"/>
</dbReference>
<dbReference type="SUPFAM" id="SSF50965">
    <property type="entry name" value="Galactose oxidase, central domain"/>
    <property type="match status" value="1"/>
</dbReference>
<dbReference type="GeneID" id="109580736"/>
<dbReference type="InterPro" id="IPR015915">
    <property type="entry name" value="Kelch-typ_b-propeller"/>
</dbReference>
<dbReference type="Proteomes" id="UP000007879">
    <property type="component" value="Unassembled WGS sequence"/>
</dbReference>
<evidence type="ECO:0000256" key="1">
    <source>
        <dbReference type="ARBA" id="ARBA00022441"/>
    </source>
</evidence>
<reference evidence="5" key="1">
    <citation type="journal article" date="2010" name="Nature">
        <title>The Amphimedon queenslandica genome and the evolution of animal complexity.</title>
        <authorList>
            <person name="Srivastava M."/>
            <person name="Simakov O."/>
            <person name="Chapman J."/>
            <person name="Fahey B."/>
            <person name="Gauthier M.E."/>
            <person name="Mitros T."/>
            <person name="Richards G.S."/>
            <person name="Conaco C."/>
            <person name="Dacre M."/>
            <person name="Hellsten U."/>
            <person name="Larroux C."/>
            <person name="Putnam N.H."/>
            <person name="Stanke M."/>
            <person name="Adamska M."/>
            <person name="Darling A."/>
            <person name="Degnan S.M."/>
            <person name="Oakley T.H."/>
            <person name="Plachetzki D.C."/>
            <person name="Zhai Y."/>
            <person name="Adamski M."/>
            <person name="Calcino A."/>
            <person name="Cummins S.F."/>
            <person name="Goodstein D.M."/>
            <person name="Harris C."/>
            <person name="Jackson D.J."/>
            <person name="Leys S.P."/>
            <person name="Shu S."/>
            <person name="Woodcroft B.J."/>
            <person name="Vervoort M."/>
            <person name="Kosik K.S."/>
            <person name="Manning G."/>
            <person name="Degnan B.M."/>
            <person name="Rokhsar D.S."/>
        </authorList>
    </citation>
    <scope>NUCLEOTIDE SEQUENCE [LARGE SCALE GENOMIC DNA]</scope>
</reference>
<dbReference type="PANTHER" id="PTHR46093:SF18">
    <property type="entry name" value="FIBRONECTIN TYPE-III DOMAIN-CONTAINING PROTEIN"/>
    <property type="match status" value="1"/>
</dbReference>
<reference evidence="4" key="2">
    <citation type="submission" date="2024-06" db="UniProtKB">
        <authorList>
            <consortium name="EnsemblMetazoa"/>
        </authorList>
    </citation>
    <scope>IDENTIFICATION</scope>
</reference>
<keyword evidence="2" id="KW-0677">Repeat</keyword>
<keyword evidence="5" id="KW-1185">Reference proteome</keyword>
<dbReference type="InterPro" id="IPR011043">
    <property type="entry name" value="Gal_Oxase/kelch_b-propeller"/>
</dbReference>
<dbReference type="AlphaFoldDB" id="A0AAN0IZ18"/>
<name>A0AAN0IZ18_AMPQE</name>
<evidence type="ECO:0000313" key="5">
    <source>
        <dbReference type="Proteomes" id="UP000007879"/>
    </source>
</evidence>
<dbReference type="KEGG" id="aqu:109580736"/>
<dbReference type="PANTHER" id="PTHR46093">
    <property type="entry name" value="ACYL-COA-BINDING DOMAIN-CONTAINING PROTEIN 5"/>
    <property type="match status" value="1"/>
</dbReference>
<protein>
    <submittedName>
        <fullName evidence="4">Uncharacterized protein</fullName>
    </submittedName>
</protein>
<accession>A0AAN0IZ18</accession>